<name>A0ABQ7AA30_BRACR</name>
<gene>
    <name evidence="1" type="ORF">DY000_02055575</name>
</gene>
<evidence type="ECO:0008006" key="3">
    <source>
        <dbReference type="Google" id="ProtNLM"/>
    </source>
</evidence>
<comment type="caution">
    <text evidence="1">The sequence shown here is derived from an EMBL/GenBank/DDBJ whole genome shotgun (WGS) entry which is preliminary data.</text>
</comment>
<sequence>MSSRRCWAIRDTCRHVITEVLGNSRDVSTCQTDFAEITDPVKKNDYFLAKTNTHLSDIIGELNAIRHKLNDASHDKERVMETTRIQKLHSFSVDLKVIVATSLNPLKL</sequence>
<organism evidence="1 2">
    <name type="scientific">Brassica cretica</name>
    <name type="common">Mustard</name>
    <dbReference type="NCBI Taxonomy" id="69181"/>
    <lineage>
        <taxon>Eukaryota</taxon>
        <taxon>Viridiplantae</taxon>
        <taxon>Streptophyta</taxon>
        <taxon>Embryophyta</taxon>
        <taxon>Tracheophyta</taxon>
        <taxon>Spermatophyta</taxon>
        <taxon>Magnoliopsida</taxon>
        <taxon>eudicotyledons</taxon>
        <taxon>Gunneridae</taxon>
        <taxon>Pentapetalae</taxon>
        <taxon>rosids</taxon>
        <taxon>malvids</taxon>
        <taxon>Brassicales</taxon>
        <taxon>Brassicaceae</taxon>
        <taxon>Brassiceae</taxon>
        <taxon>Brassica</taxon>
    </lineage>
</organism>
<dbReference type="EMBL" id="QGKV02002055">
    <property type="protein sequence ID" value="KAF3494516.1"/>
    <property type="molecule type" value="Genomic_DNA"/>
</dbReference>
<reference evidence="1 2" key="1">
    <citation type="journal article" date="2020" name="BMC Genomics">
        <title>Intraspecific diversification of the crop wild relative Brassica cretica Lam. using demographic model selection.</title>
        <authorList>
            <person name="Kioukis A."/>
            <person name="Michalopoulou V.A."/>
            <person name="Briers L."/>
            <person name="Pirintsos S."/>
            <person name="Studholme D.J."/>
            <person name="Pavlidis P."/>
            <person name="Sarris P.F."/>
        </authorList>
    </citation>
    <scope>NUCLEOTIDE SEQUENCE [LARGE SCALE GENOMIC DNA]</scope>
    <source>
        <strain evidence="2">cv. PFS-1207/04</strain>
    </source>
</reference>
<protein>
    <recommendedName>
        <fullName evidence="3">Syntaxin N-terminal domain-containing protein</fullName>
    </recommendedName>
</protein>
<dbReference type="Proteomes" id="UP000266723">
    <property type="component" value="Unassembled WGS sequence"/>
</dbReference>
<evidence type="ECO:0000313" key="2">
    <source>
        <dbReference type="Proteomes" id="UP000266723"/>
    </source>
</evidence>
<accession>A0ABQ7AA30</accession>
<keyword evidence="2" id="KW-1185">Reference proteome</keyword>
<evidence type="ECO:0000313" key="1">
    <source>
        <dbReference type="EMBL" id="KAF3494516.1"/>
    </source>
</evidence>
<proteinExistence type="predicted"/>